<gene>
    <name evidence="7" type="ORF">MARPO_0039s0094</name>
</gene>
<dbReference type="Proteomes" id="UP000244005">
    <property type="component" value="Unassembled WGS sequence"/>
</dbReference>
<dbReference type="Pfam" id="PF25874">
    <property type="entry name" value="WHD_plant_repro"/>
    <property type="match status" value="1"/>
</dbReference>
<organism evidence="7 8">
    <name type="scientific">Marchantia polymorpha</name>
    <name type="common">Common liverwort</name>
    <name type="synonym">Marchantia aquatica</name>
    <dbReference type="NCBI Taxonomy" id="3197"/>
    <lineage>
        <taxon>Eukaryota</taxon>
        <taxon>Viridiplantae</taxon>
        <taxon>Streptophyta</taxon>
        <taxon>Embryophyta</taxon>
        <taxon>Marchantiophyta</taxon>
        <taxon>Marchantiopsida</taxon>
        <taxon>Marchantiidae</taxon>
        <taxon>Marchantiales</taxon>
        <taxon>Marchantiaceae</taxon>
        <taxon>Marchantia</taxon>
    </lineage>
</organism>
<dbReference type="InterPro" id="IPR057765">
    <property type="entry name" value="MS1-like_ubiquitin"/>
</dbReference>
<dbReference type="SMR" id="A0A2R6X3D0"/>
<reference evidence="8" key="1">
    <citation type="journal article" date="2017" name="Cell">
        <title>Insights into land plant evolution garnered from the Marchantia polymorpha genome.</title>
        <authorList>
            <person name="Bowman J.L."/>
            <person name="Kohchi T."/>
            <person name="Yamato K.T."/>
            <person name="Jenkins J."/>
            <person name="Shu S."/>
            <person name="Ishizaki K."/>
            <person name="Yamaoka S."/>
            <person name="Nishihama R."/>
            <person name="Nakamura Y."/>
            <person name="Berger F."/>
            <person name="Adam C."/>
            <person name="Aki S.S."/>
            <person name="Althoff F."/>
            <person name="Araki T."/>
            <person name="Arteaga-Vazquez M.A."/>
            <person name="Balasubrmanian S."/>
            <person name="Barry K."/>
            <person name="Bauer D."/>
            <person name="Boehm C.R."/>
            <person name="Briginshaw L."/>
            <person name="Caballero-Perez J."/>
            <person name="Catarino B."/>
            <person name="Chen F."/>
            <person name="Chiyoda S."/>
            <person name="Chovatia M."/>
            <person name="Davies K.M."/>
            <person name="Delmans M."/>
            <person name="Demura T."/>
            <person name="Dierschke T."/>
            <person name="Dolan L."/>
            <person name="Dorantes-Acosta A.E."/>
            <person name="Eklund D.M."/>
            <person name="Florent S.N."/>
            <person name="Flores-Sandoval E."/>
            <person name="Fujiyama A."/>
            <person name="Fukuzawa H."/>
            <person name="Galik B."/>
            <person name="Grimanelli D."/>
            <person name="Grimwood J."/>
            <person name="Grossniklaus U."/>
            <person name="Hamada T."/>
            <person name="Haseloff J."/>
            <person name="Hetherington A.J."/>
            <person name="Higo A."/>
            <person name="Hirakawa Y."/>
            <person name="Hundley H.N."/>
            <person name="Ikeda Y."/>
            <person name="Inoue K."/>
            <person name="Inoue S.I."/>
            <person name="Ishida S."/>
            <person name="Jia Q."/>
            <person name="Kakita M."/>
            <person name="Kanazawa T."/>
            <person name="Kawai Y."/>
            <person name="Kawashima T."/>
            <person name="Kennedy M."/>
            <person name="Kinose K."/>
            <person name="Kinoshita T."/>
            <person name="Kohara Y."/>
            <person name="Koide E."/>
            <person name="Komatsu K."/>
            <person name="Kopischke S."/>
            <person name="Kubo M."/>
            <person name="Kyozuka J."/>
            <person name="Lagercrantz U."/>
            <person name="Lin S.S."/>
            <person name="Lindquist E."/>
            <person name="Lipzen A.M."/>
            <person name="Lu C.W."/>
            <person name="De Luna E."/>
            <person name="Martienssen R.A."/>
            <person name="Minamino N."/>
            <person name="Mizutani M."/>
            <person name="Mizutani M."/>
            <person name="Mochizuki N."/>
            <person name="Monte I."/>
            <person name="Mosher R."/>
            <person name="Nagasaki H."/>
            <person name="Nakagami H."/>
            <person name="Naramoto S."/>
            <person name="Nishitani K."/>
            <person name="Ohtani M."/>
            <person name="Okamoto T."/>
            <person name="Okumura M."/>
            <person name="Phillips J."/>
            <person name="Pollak B."/>
            <person name="Reinders A."/>
            <person name="Rovekamp M."/>
            <person name="Sano R."/>
            <person name="Sawa S."/>
            <person name="Schmid M.W."/>
            <person name="Shirakawa M."/>
            <person name="Solano R."/>
            <person name="Spunde A."/>
            <person name="Suetsugu N."/>
            <person name="Sugano S."/>
            <person name="Sugiyama A."/>
            <person name="Sun R."/>
            <person name="Suzuki Y."/>
            <person name="Takenaka M."/>
            <person name="Takezawa D."/>
            <person name="Tomogane H."/>
            <person name="Tsuzuki M."/>
            <person name="Ueda T."/>
            <person name="Umeda M."/>
            <person name="Ward J.M."/>
            <person name="Watanabe Y."/>
            <person name="Yazaki K."/>
            <person name="Yokoyama R."/>
            <person name="Yoshitake Y."/>
            <person name="Yotsui I."/>
            <person name="Zachgo S."/>
            <person name="Schmutz J."/>
        </authorList>
    </citation>
    <scope>NUCLEOTIDE SEQUENCE [LARGE SCALE GENOMIC DNA]</scope>
    <source>
        <strain evidence="8">Tak-1</strain>
    </source>
</reference>
<dbReference type="EMBL" id="KZ772711">
    <property type="protein sequence ID" value="PTQ40607.1"/>
    <property type="molecule type" value="Genomic_DNA"/>
</dbReference>
<keyword evidence="4" id="KW-0805">Transcription regulation</keyword>
<evidence type="ECO:0000256" key="5">
    <source>
        <dbReference type="ARBA" id="ARBA00023163"/>
    </source>
</evidence>
<dbReference type="Gene3D" id="3.30.40.10">
    <property type="entry name" value="Zinc/RING finger domain, C3HC4 (zinc finger)"/>
    <property type="match status" value="1"/>
</dbReference>
<dbReference type="InterPro" id="IPR058054">
    <property type="entry name" value="Znf_MS1-like"/>
</dbReference>
<accession>A0A2R6X3D0</accession>
<dbReference type="InterPro" id="IPR011011">
    <property type="entry name" value="Znf_FYVE_PHD"/>
</dbReference>
<evidence type="ECO:0000313" key="8">
    <source>
        <dbReference type="Proteomes" id="UP000244005"/>
    </source>
</evidence>
<evidence type="ECO:0000256" key="4">
    <source>
        <dbReference type="ARBA" id="ARBA00023015"/>
    </source>
</evidence>
<evidence type="ECO:0000256" key="2">
    <source>
        <dbReference type="ARBA" id="ARBA00022771"/>
    </source>
</evidence>
<dbReference type="CDD" id="cd15556">
    <property type="entry name" value="PHD_MMD1_like"/>
    <property type="match status" value="1"/>
</dbReference>
<dbReference type="PANTHER" id="PTHR46201">
    <property type="entry name" value="PHD FINGER PROTEIN MALE MEIOCYTE DEATH 1-RELATED"/>
    <property type="match status" value="1"/>
</dbReference>
<evidence type="ECO:0000256" key="3">
    <source>
        <dbReference type="ARBA" id="ARBA00022833"/>
    </source>
</evidence>
<keyword evidence="8" id="KW-1185">Reference proteome</keyword>
<feature type="domain" description="Zinc finger PHD-type" evidence="6">
    <location>
        <begin position="633"/>
        <end position="679"/>
    </location>
</feature>
<dbReference type="PANTHER" id="PTHR46201:SF9">
    <property type="entry name" value="PHD FINGER PROTEIN MALE MEIOCYTE DEATH 1"/>
    <property type="match status" value="1"/>
</dbReference>
<name>A0A2R6X3D0_MARPO</name>
<dbReference type="SUPFAM" id="SSF57903">
    <property type="entry name" value="FYVE/PHD zinc finger"/>
    <property type="match status" value="1"/>
</dbReference>
<dbReference type="SMART" id="SM00249">
    <property type="entry name" value="PHD"/>
    <property type="match status" value="1"/>
</dbReference>
<dbReference type="InterPro" id="IPR059080">
    <property type="entry name" value="WHD_PTC1"/>
</dbReference>
<evidence type="ECO:0000256" key="1">
    <source>
        <dbReference type="ARBA" id="ARBA00022723"/>
    </source>
</evidence>
<evidence type="ECO:0000259" key="6">
    <source>
        <dbReference type="SMART" id="SM00249"/>
    </source>
</evidence>
<proteinExistence type="predicted"/>
<keyword evidence="5" id="KW-0804">Transcription</keyword>
<sequence>MFPSADRSRKRRSRDRMFGITTFGDPGCPGDFDGPFRENIKVFLDECAEPELYHIEGMPAWTITLQESDNHGDRCTLLIVEEASMHALHPHCDHCRCIGWSHHPVSNKRWHFIIPAPEFEDRPVPTWTGAGLGGKVCPQCSDPVPPTLFSCPSCGEEAVVGSILDLQSHLLHGVLHSNGFGHLLRINGREKGSKLASGREIMDLWDRICAMLRARKVSVEDVAKKRTLEFRLLHAVAYGECWYGRWGYKFGHGSFGISQQMYVKAIEAIRGMPLNVMAPHFEGVDQDVLAIVGMYQRISCQNLQTVGDLIRFMMELKARLPLHPTSKTFSKSSKDFEKKNTCGNISNNPAVDMPCRWSVKRLDLATQVIVESLKGCEKKWMPRQDVRDAARVYIGDTGLLDFVLKSLGNRVVGGHVVRRAVNPITKVLEYSLEDVNGSAANSNPRERGQPEPVCEVGRAEVLRDIVYIYKHVLESYKPAKRGIKSVLTAIPTASRIILDTKQFIKDYRGEITRKCANNEWDMDDDENLRVMCTVVLKDDVPLRNRPSPPAELVVLPPHATIGDLKAEAQRAFRETYHIMKNFVVESIPHLDGDDEDLLFGTIESGSTVIVDGSGIDMRSDWRYEGGNDSWIVDCPCGTKDDDGERMIACDFCEVWQHTRCGGISDFDAVPLRFLCHRHANIFTSGRCSSTSFPSVQYTYGSNPFIVF</sequence>
<keyword evidence="1" id="KW-0479">Metal-binding</keyword>
<dbReference type="AlphaFoldDB" id="A0A2R6X3D0"/>
<dbReference type="GO" id="GO:0008270">
    <property type="term" value="F:zinc ion binding"/>
    <property type="evidence" value="ECO:0007669"/>
    <property type="project" value="UniProtKB-KW"/>
</dbReference>
<keyword evidence="3" id="KW-0862">Zinc</keyword>
<dbReference type="Pfam" id="PF25565">
    <property type="entry name" value="Ubiquitin_At1g33420"/>
    <property type="match status" value="1"/>
</dbReference>
<protein>
    <recommendedName>
        <fullName evidence="6">Zinc finger PHD-type domain-containing protein</fullName>
    </recommendedName>
</protein>
<evidence type="ECO:0000313" key="7">
    <source>
        <dbReference type="EMBL" id="PTQ40607.1"/>
    </source>
</evidence>
<dbReference type="InterPro" id="IPR013083">
    <property type="entry name" value="Znf_RING/FYVE/PHD"/>
</dbReference>
<dbReference type="InterPro" id="IPR001965">
    <property type="entry name" value="Znf_PHD"/>
</dbReference>
<keyword evidence="2" id="KW-0863">Zinc-finger</keyword>
<dbReference type="OrthoDB" id="436852at2759"/>